<organism evidence="2 3">
    <name type="scientific">Candidatus Raymondbacteria bacterium RIFOXYD12_FULL_49_13</name>
    <dbReference type="NCBI Taxonomy" id="1817890"/>
    <lineage>
        <taxon>Bacteria</taxon>
        <taxon>Raymondiibacteriota</taxon>
    </lineage>
</organism>
<proteinExistence type="predicted"/>
<sequence>MKNRKQSGLPEEFLNADAMKNIPANQLEEQLKRIEQAMKSGDADAALAEMLKLRDLIDQLYAALNQAAGQFADEKYARDMQAMQKAMEELDMLIKRQSHINTAGDEVLEKLGQELQRLLQEAEQRLQQKIMALFNALLERLKRLVPAFVPEKQQDTYRKSMADILKKTVFAKNQYAARAGERSLFELKNAGKLYPVVRSCADTLAIAQEIDTAEAINRTLISLLENSDAAMAGMLPQESKDALNGLANEEGSILDKLNAMAQAMKSMIEGMGPSGAQMSENMGNASSALGASFNRFSAYNLPSAMPSAKSGLYYLMQLRQGMQSAMAQMKQGSGLMPSPYGMGKGRNRSGRSGIADGFVPMQGVKGKESELKEKIKDAIKEKGPVEYEKENKDYYEKLGN</sequence>
<reference evidence="2 3" key="1">
    <citation type="journal article" date="2016" name="Nat. Commun.">
        <title>Thousands of microbial genomes shed light on interconnected biogeochemical processes in an aquifer system.</title>
        <authorList>
            <person name="Anantharaman K."/>
            <person name="Brown C.T."/>
            <person name="Hug L.A."/>
            <person name="Sharon I."/>
            <person name="Castelle C.J."/>
            <person name="Probst A.J."/>
            <person name="Thomas B.C."/>
            <person name="Singh A."/>
            <person name="Wilkins M.J."/>
            <person name="Karaoz U."/>
            <person name="Brodie E.L."/>
            <person name="Williams K.H."/>
            <person name="Hubbard S.S."/>
            <person name="Banfield J.F."/>
        </authorList>
    </citation>
    <scope>NUCLEOTIDE SEQUENCE [LARGE SCALE GENOMIC DNA]</scope>
</reference>
<dbReference type="AlphaFoldDB" id="A0A1F7F959"/>
<evidence type="ECO:0000313" key="3">
    <source>
        <dbReference type="Proteomes" id="UP000179243"/>
    </source>
</evidence>
<feature type="coiled-coil region" evidence="1">
    <location>
        <begin position="105"/>
        <end position="132"/>
    </location>
</feature>
<accession>A0A1F7F959</accession>
<comment type="caution">
    <text evidence="2">The sequence shown here is derived from an EMBL/GenBank/DDBJ whole genome shotgun (WGS) entry which is preliminary data.</text>
</comment>
<name>A0A1F7F959_UNCRA</name>
<dbReference type="EMBL" id="MFYX01000094">
    <property type="protein sequence ID" value="OGK03200.1"/>
    <property type="molecule type" value="Genomic_DNA"/>
</dbReference>
<evidence type="ECO:0000313" key="2">
    <source>
        <dbReference type="EMBL" id="OGK03200.1"/>
    </source>
</evidence>
<evidence type="ECO:0000256" key="1">
    <source>
        <dbReference type="SAM" id="Coils"/>
    </source>
</evidence>
<gene>
    <name evidence="2" type="ORF">A2519_05075</name>
</gene>
<keyword evidence="1" id="KW-0175">Coiled coil</keyword>
<dbReference type="Proteomes" id="UP000179243">
    <property type="component" value="Unassembled WGS sequence"/>
</dbReference>
<protein>
    <submittedName>
        <fullName evidence="2">Uncharacterized protein</fullName>
    </submittedName>
</protein>